<feature type="transmembrane region" description="Helical" evidence="12">
    <location>
        <begin position="109"/>
        <end position="130"/>
    </location>
</feature>
<accession>A0A645HUC8</accession>
<dbReference type="GO" id="GO:0005886">
    <property type="term" value="C:plasma membrane"/>
    <property type="evidence" value="ECO:0007669"/>
    <property type="project" value="UniProtKB-SubCell"/>
</dbReference>
<evidence type="ECO:0000256" key="9">
    <source>
        <dbReference type="ARBA" id="ARBA00023004"/>
    </source>
</evidence>
<organism evidence="14">
    <name type="scientific">bioreactor metagenome</name>
    <dbReference type="NCBI Taxonomy" id="1076179"/>
    <lineage>
        <taxon>unclassified sequences</taxon>
        <taxon>metagenomes</taxon>
        <taxon>ecological metagenomes</taxon>
    </lineage>
</organism>
<evidence type="ECO:0000256" key="6">
    <source>
        <dbReference type="ARBA" id="ARBA00022723"/>
    </source>
</evidence>
<keyword evidence="9" id="KW-0408">Iron</keyword>
<evidence type="ECO:0000256" key="10">
    <source>
        <dbReference type="ARBA" id="ARBA00023136"/>
    </source>
</evidence>
<feature type="transmembrane region" description="Helical" evidence="12">
    <location>
        <begin position="12"/>
        <end position="34"/>
    </location>
</feature>
<dbReference type="Pfam" id="PF01292">
    <property type="entry name" value="Ni_hydr_CYTB"/>
    <property type="match status" value="1"/>
</dbReference>
<evidence type="ECO:0000313" key="14">
    <source>
        <dbReference type="EMBL" id="MPN41799.1"/>
    </source>
</evidence>
<evidence type="ECO:0000256" key="11">
    <source>
        <dbReference type="ARBA" id="ARBA00037975"/>
    </source>
</evidence>
<evidence type="ECO:0000259" key="13">
    <source>
        <dbReference type="Pfam" id="PF01292"/>
    </source>
</evidence>
<feature type="transmembrane region" description="Helical" evidence="12">
    <location>
        <begin position="55"/>
        <end position="74"/>
    </location>
</feature>
<evidence type="ECO:0000256" key="7">
    <source>
        <dbReference type="ARBA" id="ARBA00022982"/>
    </source>
</evidence>
<sequence length="147" mass="15867">MTDLPKGAERSAAYGLHKSLGLLALLLVALRLGWRRFHPPPPSPLQGPLAKVAGATHLALYAFLLLAPLAGYLASAFTPYPVKFFGHELPRLFAADEGLNAAFKQLHVVLVWSGAALILLHLAGTLKHLLLRDGTLQRMLPGALLRK</sequence>
<keyword evidence="7" id="KW-0249">Electron transport</keyword>
<dbReference type="PANTHER" id="PTHR30529">
    <property type="entry name" value="CYTOCHROME B561"/>
    <property type="match status" value="1"/>
</dbReference>
<dbReference type="AlphaFoldDB" id="A0A645HUC8"/>
<keyword evidence="10 12" id="KW-0472">Membrane</keyword>
<dbReference type="InterPro" id="IPR052168">
    <property type="entry name" value="Cytochrome_b561_oxidase"/>
</dbReference>
<dbReference type="PANTHER" id="PTHR30529:SF1">
    <property type="entry name" value="CYTOCHROME B561 HOMOLOG 2"/>
    <property type="match status" value="1"/>
</dbReference>
<evidence type="ECO:0000256" key="4">
    <source>
        <dbReference type="ARBA" id="ARBA00022617"/>
    </source>
</evidence>
<feature type="domain" description="Cytochrome b561 bacterial/Ni-hydrogenase" evidence="13">
    <location>
        <begin position="9"/>
        <end position="142"/>
    </location>
</feature>
<keyword evidence="5 12" id="KW-0812">Transmembrane</keyword>
<evidence type="ECO:0000256" key="5">
    <source>
        <dbReference type="ARBA" id="ARBA00022692"/>
    </source>
</evidence>
<comment type="subcellular location">
    <subcellularLocation>
        <location evidence="1">Cell membrane</location>
        <topology evidence="1">Multi-pass membrane protein</topology>
    </subcellularLocation>
</comment>
<evidence type="ECO:0000256" key="1">
    <source>
        <dbReference type="ARBA" id="ARBA00004651"/>
    </source>
</evidence>
<dbReference type="InterPro" id="IPR016174">
    <property type="entry name" value="Di-haem_cyt_TM"/>
</dbReference>
<protein>
    <submittedName>
        <fullName evidence="14">Cytochrome b561</fullName>
    </submittedName>
</protein>
<keyword evidence="4" id="KW-0349">Heme</keyword>
<keyword evidence="8 12" id="KW-1133">Transmembrane helix</keyword>
<dbReference type="GO" id="GO:0020037">
    <property type="term" value="F:heme binding"/>
    <property type="evidence" value="ECO:0007669"/>
    <property type="project" value="TreeGrafter"/>
</dbReference>
<evidence type="ECO:0000256" key="3">
    <source>
        <dbReference type="ARBA" id="ARBA00022475"/>
    </source>
</evidence>
<evidence type="ECO:0000256" key="12">
    <source>
        <dbReference type="SAM" id="Phobius"/>
    </source>
</evidence>
<keyword evidence="2" id="KW-0813">Transport</keyword>
<proteinExistence type="inferred from homology"/>
<reference evidence="14" key="1">
    <citation type="submission" date="2019-08" db="EMBL/GenBank/DDBJ databases">
        <authorList>
            <person name="Kucharzyk K."/>
            <person name="Murdoch R.W."/>
            <person name="Higgins S."/>
            <person name="Loffler F."/>
        </authorList>
    </citation>
    <scope>NUCLEOTIDE SEQUENCE</scope>
</reference>
<keyword evidence="3" id="KW-1003">Cell membrane</keyword>
<dbReference type="SUPFAM" id="SSF81342">
    <property type="entry name" value="Transmembrane di-heme cytochromes"/>
    <property type="match status" value="1"/>
</dbReference>
<dbReference type="GO" id="GO:0022904">
    <property type="term" value="P:respiratory electron transport chain"/>
    <property type="evidence" value="ECO:0007669"/>
    <property type="project" value="InterPro"/>
</dbReference>
<dbReference type="GO" id="GO:0009055">
    <property type="term" value="F:electron transfer activity"/>
    <property type="evidence" value="ECO:0007669"/>
    <property type="project" value="InterPro"/>
</dbReference>
<dbReference type="InterPro" id="IPR011577">
    <property type="entry name" value="Cyt_b561_bac/Ni-Hgenase"/>
</dbReference>
<dbReference type="GO" id="GO:0046872">
    <property type="term" value="F:metal ion binding"/>
    <property type="evidence" value="ECO:0007669"/>
    <property type="project" value="UniProtKB-KW"/>
</dbReference>
<gene>
    <name evidence="14" type="primary">yceJ_3</name>
    <name evidence="14" type="ORF">SDC9_189354</name>
</gene>
<comment type="caution">
    <text evidence="14">The sequence shown here is derived from an EMBL/GenBank/DDBJ whole genome shotgun (WGS) entry which is preliminary data.</text>
</comment>
<evidence type="ECO:0000256" key="8">
    <source>
        <dbReference type="ARBA" id="ARBA00022989"/>
    </source>
</evidence>
<dbReference type="EMBL" id="VSSQ01099083">
    <property type="protein sequence ID" value="MPN41799.1"/>
    <property type="molecule type" value="Genomic_DNA"/>
</dbReference>
<keyword evidence="6" id="KW-0479">Metal-binding</keyword>
<comment type="similarity">
    <text evidence="11">Belongs to the cytochrome b561 family.</text>
</comment>
<evidence type="ECO:0000256" key="2">
    <source>
        <dbReference type="ARBA" id="ARBA00022448"/>
    </source>
</evidence>
<name>A0A645HUC8_9ZZZZ</name>